<dbReference type="GO" id="GO:0043737">
    <property type="term" value="F:deoxyribonuclease V activity"/>
    <property type="evidence" value="ECO:0007669"/>
    <property type="project" value="UniProtKB-UniRule"/>
</dbReference>
<dbReference type="AlphaFoldDB" id="A0A0U4WC78"/>
<dbReference type="CDD" id="cd06559">
    <property type="entry name" value="Endonuclease_V"/>
    <property type="match status" value="1"/>
</dbReference>
<evidence type="ECO:0000256" key="1">
    <source>
        <dbReference type="ARBA" id="ARBA00004496"/>
    </source>
</evidence>
<keyword evidence="6" id="KW-0227">DNA damage</keyword>
<accession>A0A0U4WC78</accession>
<evidence type="ECO:0000313" key="7">
    <source>
        <dbReference type="EMBL" id="ALZ85605.1"/>
    </source>
</evidence>
<dbReference type="GO" id="GO:0005737">
    <property type="term" value="C:cytoplasm"/>
    <property type="evidence" value="ECO:0007669"/>
    <property type="project" value="UniProtKB-SubCell"/>
</dbReference>
<dbReference type="HAMAP" id="MF_00801">
    <property type="entry name" value="Endonuclease_5"/>
    <property type="match status" value="1"/>
</dbReference>
<feature type="binding site" evidence="6">
    <location>
        <position position="43"/>
    </location>
    <ligand>
        <name>Mg(2+)</name>
        <dbReference type="ChEBI" id="CHEBI:18420"/>
    </ligand>
</feature>
<keyword evidence="2 6" id="KW-0963">Cytoplasm</keyword>
<dbReference type="GO" id="GO:0003727">
    <property type="term" value="F:single-stranded RNA binding"/>
    <property type="evidence" value="ECO:0007669"/>
    <property type="project" value="TreeGrafter"/>
</dbReference>
<evidence type="ECO:0000313" key="8">
    <source>
        <dbReference type="Proteomes" id="UP000064137"/>
    </source>
</evidence>
<dbReference type="KEGG" id="por:APT59_15895"/>
<dbReference type="OrthoDB" id="9790916at2"/>
<dbReference type="GO" id="GO:0016891">
    <property type="term" value="F:RNA endonuclease activity producing 5'-phosphomonoesters, hydrolytic mechanism"/>
    <property type="evidence" value="ECO:0007669"/>
    <property type="project" value="TreeGrafter"/>
</dbReference>
<dbReference type="EMBL" id="CP013987">
    <property type="protein sequence ID" value="ALZ85605.1"/>
    <property type="molecule type" value="Genomic_DNA"/>
</dbReference>
<feature type="site" description="Interaction with target DNA" evidence="6">
    <location>
        <position position="81"/>
    </location>
</feature>
<evidence type="ECO:0000256" key="6">
    <source>
        <dbReference type="HAMAP-Rule" id="MF_00801"/>
    </source>
</evidence>
<dbReference type="Proteomes" id="UP000064137">
    <property type="component" value="Chromosome"/>
</dbReference>
<keyword evidence="6" id="KW-0479">Metal-binding</keyword>
<feature type="binding site" evidence="6">
    <location>
        <position position="111"/>
    </location>
    <ligand>
        <name>Mg(2+)</name>
        <dbReference type="ChEBI" id="CHEBI:18420"/>
    </ligand>
</feature>
<dbReference type="PANTHER" id="PTHR28511:SF1">
    <property type="entry name" value="ENDONUCLEASE V"/>
    <property type="match status" value="1"/>
</dbReference>
<dbReference type="Pfam" id="PF04493">
    <property type="entry name" value="Endonuclease_5"/>
    <property type="match status" value="1"/>
</dbReference>
<proteinExistence type="inferred from homology"/>
<evidence type="ECO:0000256" key="5">
    <source>
        <dbReference type="ARBA" id="ARBA00022801"/>
    </source>
</evidence>
<comment type="similarity">
    <text evidence="6">Belongs to the endonuclease V family.</text>
</comment>
<keyword evidence="3 6" id="KW-0540">Nuclease</keyword>
<keyword evidence="4 6" id="KW-0255">Endonuclease</keyword>
<reference evidence="7 8" key="1">
    <citation type="submission" date="2016-01" db="EMBL/GenBank/DDBJ databases">
        <title>Annotation of Pseudomonas oryzihabitans USDA-ARS-USMARC-56511.</title>
        <authorList>
            <person name="Harhay G.P."/>
            <person name="Harhay D.M."/>
            <person name="Smith T.P.L."/>
            <person name="Bono J.L."/>
            <person name="Heaton M.P."/>
            <person name="Clawson M.L."/>
            <person name="Chitko-Mckown C.G."/>
            <person name="Capik S.F."/>
            <person name="DeDonder K.D."/>
            <person name="Apley M.D."/>
            <person name="Lubbers B.V."/>
            <person name="White B.J."/>
            <person name="Larson R.L."/>
        </authorList>
    </citation>
    <scope>NUCLEOTIDE SEQUENCE [LARGE SCALE GENOMIC DNA]</scope>
    <source>
        <strain evidence="7 8">USDA-ARS-USMARC-56511</strain>
    </source>
</reference>
<dbReference type="PANTHER" id="PTHR28511">
    <property type="entry name" value="ENDONUCLEASE V"/>
    <property type="match status" value="1"/>
</dbReference>
<dbReference type="GO" id="GO:0000287">
    <property type="term" value="F:magnesium ion binding"/>
    <property type="evidence" value="ECO:0007669"/>
    <property type="project" value="UniProtKB-UniRule"/>
</dbReference>
<gene>
    <name evidence="6" type="primary">nfi</name>
    <name evidence="7" type="ORF">APT59_15895</name>
</gene>
<comment type="function">
    <text evidence="6">DNA repair enzyme involved in the repair of deaminated bases. Selectively cleaves double-stranded DNA at the second phosphodiester bond 3' to a deoxyinosine leaving behind the intact lesion on the nicked DNA.</text>
</comment>
<dbReference type="RefSeq" id="WP_059315741.1">
    <property type="nucleotide sequence ID" value="NZ_CP013987.1"/>
</dbReference>
<dbReference type="NCBIfam" id="NF008629">
    <property type="entry name" value="PRK11617.1"/>
    <property type="match status" value="1"/>
</dbReference>
<protein>
    <recommendedName>
        <fullName evidence="6">Endonuclease V</fullName>
        <ecNumber evidence="6">3.1.21.7</ecNumber>
    </recommendedName>
    <alternativeName>
        <fullName evidence="6">Deoxyinosine 3'endonuclease</fullName>
    </alternativeName>
    <alternativeName>
        <fullName evidence="6">Deoxyribonuclease V</fullName>
        <shortName evidence="6">DNase V</shortName>
    </alternativeName>
</protein>
<keyword evidence="6" id="KW-0460">Magnesium</keyword>
<keyword evidence="5 6" id="KW-0378">Hydrolase</keyword>
<comment type="cofactor">
    <cofactor evidence="6">
        <name>Mg(2+)</name>
        <dbReference type="ChEBI" id="CHEBI:18420"/>
    </cofactor>
</comment>
<name>A0A0U4WC78_9PSED</name>
<dbReference type="EC" id="3.1.21.7" evidence="6"/>
<dbReference type="Gene3D" id="3.30.2170.10">
    <property type="entry name" value="archaeoglobus fulgidus dsm 4304 superfamily"/>
    <property type="match status" value="1"/>
</dbReference>
<dbReference type="GO" id="GO:0006281">
    <property type="term" value="P:DNA repair"/>
    <property type="evidence" value="ECO:0007669"/>
    <property type="project" value="UniProtKB-UniRule"/>
</dbReference>
<evidence type="ECO:0000256" key="2">
    <source>
        <dbReference type="ARBA" id="ARBA00022490"/>
    </source>
</evidence>
<comment type="subcellular location">
    <subcellularLocation>
        <location evidence="1 6">Cytoplasm</location>
    </subcellularLocation>
</comment>
<comment type="catalytic activity">
    <reaction evidence="6">
        <text>Endonucleolytic cleavage at apurinic or apyrimidinic sites to products with a 5'-phosphate.</text>
        <dbReference type="EC" id="3.1.21.7"/>
    </reaction>
</comment>
<evidence type="ECO:0000256" key="4">
    <source>
        <dbReference type="ARBA" id="ARBA00022759"/>
    </source>
</evidence>
<keyword evidence="6" id="KW-0234">DNA repair</keyword>
<evidence type="ECO:0000256" key="3">
    <source>
        <dbReference type="ARBA" id="ARBA00022722"/>
    </source>
</evidence>
<dbReference type="InterPro" id="IPR007581">
    <property type="entry name" value="Endonuclease-V"/>
</dbReference>
<sequence>MNSDPFADWDGSPTQARILQKQLAKQVLLHDDFGSPRRYAGVDVGFEEGGEITRAVAVLLDAETLQPLAHAVARIPTVMPYVPGLLSFRELPALLQALAELPETPELVFCDGHGIAHPRRLGIAAHLGVVTGLPTIGVAKKILTGHHAELAETRGSQVELLDRDGSTIGSVLRSKDRVKPLIVSPGHRVSLATAPALVMACVRRHRLPEPTRLADHLASRRQGSAATQALFSF</sequence>
<organism evidence="7 8">
    <name type="scientific">Pseudomonas oryzihabitans</name>
    <dbReference type="NCBI Taxonomy" id="47885"/>
    <lineage>
        <taxon>Bacteria</taxon>
        <taxon>Pseudomonadati</taxon>
        <taxon>Pseudomonadota</taxon>
        <taxon>Gammaproteobacteria</taxon>
        <taxon>Pseudomonadales</taxon>
        <taxon>Pseudomonadaceae</taxon>
        <taxon>Pseudomonas</taxon>
    </lineage>
</organism>